<keyword evidence="4 10" id="KW-0378">Hydrolase</keyword>
<dbReference type="PANTHER" id="PTHR42701:SF1">
    <property type="entry name" value="IMIDAZOLE GLYCEROL PHOSPHATE SYNTHASE SUBUNIT HISH"/>
    <property type="match status" value="1"/>
</dbReference>
<dbReference type="PROSITE" id="PS51274">
    <property type="entry name" value="GATASE_COBBQ"/>
    <property type="match status" value="1"/>
</dbReference>
<keyword evidence="6 10" id="KW-0368">Histidine biosynthesis</keyword>
<comment type="function">
    <text evidence="10">IGPS catalyzes the conversion of PRFAR and glutamine to IGP, AICAR and glutamate. The HisH subunit catalyzes the hydrolysis of glutamine to glutamate and ammonia as part of the synthesis of IGP and AICAR. The resulting ammonia molecule is channeled to the active site of HisF.</text>
</comment>
<evidence type="ECO:0000256" key="10">
    <source>
        <dbReference type="HAMAP-Rule" id="MF_00278"/>
    </source>
</evidence>
<evidence type="ECO:0000256" key="1">
    <source>
        <dbReference type="ARBA" id="ARBA00005091"/>
    </source>
</evidence>
<evidence type="ECO:0000256" key="5">
    <source>
        <dbReference type="ARBA" id="ARBA00022962"/>
    </source>
</evidence>
<dbReference type="eggNOG" id="COG0118">
    <property type="taxonomic scope" value="Bacteria"/>
</dbReference>
<keyword evidence="14" id="KW-1185">Reference proteome</keyword>
<dbReference type="GO" id="GO:0005737">
    <property type="term" value="C:cytoplasm"/>
    <property type="evidence" value="ECO:0007669"/>
    <property type="project" value="UniProtKB-SubCell"/>
</dbReference>
<dbReference type="InterPro" id="IPR010139">
    <property type="entry name" value="Imidazole-glycPsynth_HisH"/>
</dbReference>
<protein>
    <recommendedName>
        <fullName evidence="10">Imidazole glycerol phosphate synthase subunit HisH</fullName>
        <ecNumber evidence="10">4.3.2.10</ecNumber>
    </recommendedName>
    <alternativeName>
        <fullName evidence="10">IGP synthase glutaminase subunit</fullName>
        <ecNumber evidence="10">3.5.1.2</ecNumber>
    </alternativeName>
    <alternativeName>
        <fullName evidence="10">IGP synthase subunit HisH</fullName>
    </alternativeName>
    <alternativeName>
        <fullName evidence="10">ImGP synthase subunit HisH</fullName>
        <shortName evidence="10">IGPS subunit HisH</shortName>
    </alternativeName>
</protein>
<evidence type="ECO:0000313" key="14">
    <source>
        <dbReference type="Proteomes" id="UP000002043"/>
    </source>
</evidence>
<dbReference type="CDD" id="cd01748">
    <property type="entry name" value="GATase1_IGP_Synthase"/>
    <property type="match status" value="1"/>
</dbReference>
<gene>
    <name evidence="10" type="primary">hisH</name>
    <name evidence="13" type="ordered locus">Thal_1023</name>
</gene>
<comment type="subunit">
    <text evidence="2 10">Heterodimer of HisH and HisF.</text>
</comment>
<reference evidence="14" key="1">
    <citation type="journal article" date="2010" name="Stand. Genomic Sci.">
        <title>Complete genome sequence of Thermocrinis albus type strain (HI 11/12T).</title>
        <authorList>
            <person name="Wirth R."/>
            <person name="Sikorski J."/>
            <person name="Brambilla E."/>
            <person name="Misra M."/>
            <person name="Lapidus A."/>
            <person name="Copeland A."/>
            <person name="Nolan M."/>
            <person name="Lucas S."/>
            <person name="Chen F."/>
            <person name="Tice H."/>
            <person name="Cheng J.F."/>
            <person name="Han C."/>
            <person name="Detter J.C."/>
            <person name="Tapia R."/>
            <person name="Bruce D."/>
            <person name="Goodwin L."/>
            <person name="Pitluck S."/>
            <person name="Pati A."/>
            <person name="Anderson I."/>
            <person name="Ivanova N."/>
            <person name="Mavromatis K."/>
            <person name="Mikhailova N."/>
            <person name="Chen A."/>
            <person name="Palaniappan K."/>
            <person name="Bilek Y."/>
            <person name="Hader T."/>
            <person name="Land M."/>
            <person name="Hauser L."/>
            <person name="Chang Y.J."/>
            <person name="Jeffries C.D."/>
            <person name="Tindall B.J."/>
            <person name="Rohde M."/>
            <person name="Goker M."/>
            <person name="Bristow J."/>
            <person name="Eisen J.A."/>
            <person name="Markowitz V."/>
            <person name="Hugenholtz P."/>
            <person name="Kyrpides N.C."/>
            <person name="Klenk H.P."/>
        </authorList>
    </citation>
    <scope>NUCLEOTIDE SEQUENCE [LARGE SCALE GENOMIC DNA]</scope>
    <source>
        <strain evidence="14">DSM 14484 / JCM 11386 / HI 11/12</strain>
    </source>
</reference>
<evidence type="ECO:0000256" key="2">
    <source>
        <dbReference type="ARBA" id="ARBA00011152"/>
    </source>
</evidence>
<dbReference type="PIRSF" id="PIRSF000495">
    <property type="entry name" value="Amidotransf_hisH"/>
    <property type="match status" value="1"/>
</dbReference>
<evidence type="ECO:0000313" key="13">
    <source>
        <dbReference type="EMBL" id="ADC89655.1"/>
    </source>
</evidence>
<evidence type="ECO:0000256" key="3">
    <source>
        <dbReference type="ARBA" id="ARBA00022605"/>
    </source>
</evidence>
<dbReference type="Proteomes" id="UP000002043">
    <property type="component" value="Chromosome"/>
</dbReference>
<dbReference type="GO" id="GO:0004359">
    <property type="term" value="F:glutaminase activity"/>
    <property type="evidence" value="ECO:0007669"/>
    <property type="project" value="UniProtKB-EC"/>
</dbReference>
<comment type="catalytic activity">
    <reaction evidence="9 10">
        <text>L-glutamine + H2O = L-glutamate + NH4(+)</text>
        <dbReference type="Rhea" id="RHEA:15889"/>
        <dbReference type="ChEBI" id="CHEBI:15377"/>
        <dbReference type="ChEBI" id="CHEBI:28938"/>
        <dbReference type="ChEBI" id="CHEBI:29985"/>
        <dbReference type="ChEBI" id="CHEBI:58359"/>
        <dbReference type="EC" id="3.5.1.2"/>
    </reaction>
</comment>
<dbReference type="GO" id="GO:0016829">
    <property type="term" value="F:lyase activity"/>
    <property type="evidence" value="ECO:0007669"/>
    <property type="project" value="UniProtKB-KW"/>
</dbReference>
<dbReference type="KEGG" id="tal:Thal_1023"/>
<evidence type="ECO:0000256" key="11">
    <source>
        <dbReference type="PIRSR" id="PIRSR000495-1"/>
    </source>
</evidence>
<evidence type="ECO:0000256" key="8">
    <source>
        <dbReference type="ARBA" id="ARBA00047838"/>
    </source>
</evidence>
<evidence type="ECO:0000256" key="4">
    <source>
        <dbReference type="ARBA" id="ARBA00022801"/>
    </source>
</evidence>
<dbReference type="GO" id="GO:0000107">
    <property type="term" value="F:imidazoleglycerol-phosphate synthase activity"/>
    <property type="evidence" value="ECO:0007669"/>
    <property type="project" value="UniProtKB-UniRule"/>
</dbReference>
<feature type="domain" description="Glutamine amidotransferase" evidence="12">
    <location>
        <begin position="5"/>
        <end position="197"/>
    </location>
</feature>
<dbReference type="SUPFAM" id="SSF52317">
    <property type="entry name" value="Class I glutamine amidotransferase-like"/>
    <property type="match status" value="1"/>
</dbReference>
<dbReference type="PROSITE" id="PS51273">
    <property type="entry name" value="GATASE_TYPE_1"/>
    <property type="match status" value="1"/>
</dbReference>
<dbReference type="RefSeq" id="WP_012992061.1">
    <property type="nucleotide sequence ID" value="NC_013894.1"/>
</dbReference>
<comment type="catalytic activity">
    <reaction evidence="8 10">
        <text>5-[(5-phospho-1-deoxy-D-ribulos-1-ylimino)methylamino]-1-(5-phospho-beta-D-ribosyl)imidazole-4-carboxamide + L-glutamine = D-erythro-1-(imidazol-4-yl)glycerol 3-phosphate + 5-amino-1-(5-phospho-beta-D-ribosyl)imidazole-4-carboxamide + L-glutamate + H(+)</text>
        <dbReference type="Rhea" id="RHEA:24793"/>
        <dbReference type="ChEBI" id="CHEBI:15378"/>
        <dbReference type="ChEBI" id="CHEBI:29985"/>
        <dbReference type="ChEBI" id="CHEBI:58278"/>
        <dbReference type="ChEBI" id="CHEBI:58359"/>
        <dbReference type="ChEBI" id="CHEBI:58475"/>
        <dbReference type="ChEBI" id="CHEBI:58525"/>
        <dbReference type="EC" id="4.3.2.10"/>
    </reaction>
</comment>
<evidence type="ECO:0000259" key="12">
    <source>
        <dbReference type="Pfam" id="PF00117"/>
    </source>
</evidence>
<dbReference type="GO" id="GO:0000105">
    <property type="term" value="P:L-histidine biosynthetic process"/>
    <property type="evidence" value="ECO:0007669"/>
    <property type="project" value="UniProtKB-UniRule"/>
</dbReference>
<dbReference type="EC" id="4.3.2.10" evidence="10"/>
<feature type="active site" description="Nucleophile" evidence="10 11">
    <location>
        <position position="80"/>
    </location>
</feature>
<dbReference type="InterPro" id="IPR017926">
    <property type="entry name" value="GATASE"/>
</dbReference>
<name>D3SLM5_THEAH</name>
<accession>D3SLM5</accession>
<keyword evidence="13" id="KW-0808">Transferase</keyword>
<dbReference type="PANTHER" id="PTHR42701">
    <property type="entry name" value="IMIDAZOLE GLYCEROL PHOSPHATE SYNTHASE SUBUNIT HISH"/>
    <property type="match status" value="1"/>
</dbReference>
<evidence type="ECO:0000256" key="9">
    <source>
        <dbReference type="ARBA" id="ARBA00049534"/>
    </source>
</evidence>
<dbReference type="OrthoDB" id="9807137at2"/>
<dbReference type="InterPro" id="IPR029062">
    <property type="entry name" value="Class_I_gatase-like"/>
</dbReference>
<comment type="subcellular location">
    <subcellularLocation>
        <location evidence="10">Cytoplasm</location>
    </subcellularLocation>
</comment>
<evidence type="ECO:0000256" key="7">
    <source>
        <dbReference type="ARBA" id="ARBA00023239"/>
    </source>
</evidence>
<dbReference type="NCBIfam" id="TIGR01855">
    <property type="entry name" value="IMP_synth_hisH"/>
    <property type="match status" value="1"/>
</dbReference>
<dbReference type="EC" id="3.5.1.2" evidence="10"/>
<dbReference type="AlphaFoldDB" id="D3SLM5"/>
<keyword evidence="7 10" id="KW-0456">Lyase</keyword>
<dbReference type="STRING" id="638303.Thal_1023"/>
<evidence type="ECO:0000256" key="6">
    <source>
        <dbReference type="ARBA" id="ARBA00023102"/>
    </source>
</evidence>
<dbReference type="Pfam" id="PF00117">
    <property type="entry name" value="GATase"/>
    <property type="match status" value="1"/>
</dbReference>
<dbReference type="Gene3D" id="3.40.50.880">
    <property type="match status" value="1"/>
</dbReference>
<proteinExistence type="inferred from homology"/>
<keyword evidence="3 10" id="KW-0028">Amino-acid biosynthesis</keyword>
<feature type="active site" evidence="10 11">
    <location>
        <position position="182"/>
    </location>
</feature>
<dbReference type="HAMAP" id="MF_00278">
    <property type="entry name" value="HisH"/>
    <property type="match status" value="1"/>
</dbReference>
<organism evidence="13 14">
    <name type="scientific">Thermocrinis albus (strain DSM 14484 / JCM 11386 / HI 11/12)</name>
    <dbReference type="NCBI Taxonomy" id="638303"/>
    <lineage>
        <taxon>Bacteria</taxon>
        <taxon>Pseudomonadati</taxon>
        <taxon>Aquificota</taxon>
        <taxon>Aquificia</taxon>
        <taxon>Aquificales</taxon>
        <taxon>Aquificaceae</taxon>
        <taxon>Thermocrinis</taxon>
    </lineage>
</organism>
<dbReference type="HOGENOM" id="CLU_071837_2_2_0"/>
<dbReference type="EMBL" id="CP001931">
    <property type="protein sequence ID" value="ADC89655.1"/>
    <property type="molecule type" value="Genomic_DNA"/>
</dbReference>
<keyword evidence="10" id="KW-0963">Cytoplasm</keyword>
<comment type="pathway">
    <text evidence="1 10">Amino-acid biosynthesis; L-histidine biosynthesis; L-histidine from 5-phospho-alpha-D-ribose 1-diphosphate: step 5/9.</text>
</comment>
<feature type="active site" evidence="10 11">
    <location>
        <position position="184"/>
    </location>
</feature>
<dbReference type="UniPathway" id="UPA00031">
    <property type="reaction ID" value="UER00010"/>
</dbReference>
<sequence>MRVALVDYGMGNLLSVRKALQVVGLEVVQTSDPDFLPEADAIVLPGVGAFRDAVRNLKASGIWDQLKKQIEEGKPFLGICLGLQLLFERSYEFGEEEGLGVLRGEVVLLPHTVRVPHIGWNQIFRKKDSPVLEGVPDGAYLYFVHSYHVVPKDPSCILTVTDYGIDFVSSVEWENVLAVQFHPEKSQKMGLRILKNWAKRIMDG</sequence>
<keyword evidence="5 10" id="KW-0315">Glutamine amidotransferase</keyword>